<evidence type="ECO:0000313" key="4">
    <source>
        <dbReference type="Proteomes" id="UP000290189"/>
    </source>
</evidence>
<sequence length="195" mass="20505">MALAQAIPCALDRVWVAARHVMSIVVQLWACITTGAYSVKSLWAACNGLGAPGRATFTHLVAWVSPYSGSVRPSVDVIGSGYAQVSLPDRTSNRNPFRSIHAVALMNAAELASGLLVLHDLPDGLRAIIVDMSAKYVAKARGTVVAEARADTTRIAAGTPFPVDVTLRDGNGNVVSTAVITWMVSSSASGKEKRC</sequence>
<evidence type="ECO:0000313" key="1">
    <source>
        <dbReference type="EMBL" id="CEP01761.1"/>
    </source>
</evidence>
<accession>A0A0G4J3D2</accession>
<name>A0A0G4J3D2_PLABS</name>
<gene>
    <name evidence="1" type="ORF">PBRA_008703</name>
    <name evidence="2" type="ORF">PLBR_LOCUS8697</name>
</gene>
<dbReference type="InterPro" id="IPR027961">
    <property type="entry name" value="DUF4442"/>
</dbReference>
<dbReference type="EMBL" id="OVEO01000017">
    <property type="protein sequence ID" value="SPR01482.1"/>
    <property type="molecule type" value="Genomic_DNA"/>
</dbReference>
<keyword evidence="2" id="KW-0496">Mitochondrion</keyword>
<proteinExistence type="predicted"/>
<keyword evidence="3" id="KW-1185">Reference proteome</keyword>
<geneLocation type="mitochondrion" evidence="2"/>
<evidence type="ECO:0000313" key="3">
    <source>
        <dbReference type="Proteomes" id="UP000039324"/>
    </source>
</evidence>
<dbReference type="InterPro" id="IPR029069">
    <property type="entry name" value="HotDog_dom_sf"/>
</dbReference>
<dbReference type="Proteomes" id="UP000290189">
    <property type="component" value="Unassembled WGS sequence"/>
</dbReference>
<dbReference type="Pfam" id="PF14539">
    <property type="entry name" value="DUF4442"/>
    <property type="match status" value="1"/>
</dbReference>
<organism evidence="1 3">
    <name type="scientific">Plasmodiophora brassicae</name>
    <name type="common">Clubroot disease agent</name>
    <dbReference type="NCBI Taxonomy" id="37360"/>
    <lineage>
        <taxon>Eukaryota</taxon>
        <taxon>Sar</taxon>
        <taxon>Rhizaria</taxon>
        <taxon>Endomyxa</taxon>
        <taxon>Phytomyxea</taxon>
        <taxon>Plasmodiophorida</taxon>
        <taxon>Plasmodiophoridae</taxon>
        <taxon>Plasmodiophora</taxon>
    </lineage>
</organism>
<evidence type="ECO:0008006" key="5">
    <source>
        <dbReference type="Google" id="ProtNLM"/>
    </source>
</evidence>
<dbReference type="Gene3D" id="3.10.129.10">
    <property type="entry name" value="Hotdog Thioesterase"/>
    <property type="match status" value="1"/>
</dbReference>
<dbReference type="AlphaFoldDB" id="A0A0G4J3D2"/>
<reference evidence="2 4" key="2">
    <citation type="submission" date="2018-03" db="EMBL/GenBank/DDBJ databases">
        <authorList>
            <person name="Fogelqvist J."/>
        </authorList>
    </citation>
    <scope>NUCLEOTIDE SEQUENCE [LARGE SCALE GENOMIC DNA]</scope>
</reference>
<dbReference type="Proteomes" id="UP000039324">
    <property type="component" value="Unassembled WGS sequence"/>
</dbReference>
<dbReference type="EMBL" id="CDSF01000117">
    <property type="protein sequence ID" value="CEP01761.1"/>
    <property type="molecule type" value="Genomic_DNA"/>
</dbReference>
<reference evidence="1 3" key="1">
    <citation type="submission" date="2015-02" db="EMBL/GenBank/DDBJ databases">
        <authorList>
            <person name="Chooi Y.-H."/>
        </authorList>
    </citation>
    <scope>NUCLEOTIDE SEQUENCE [LARGE SCALE GENOMIC DNA]</scope>
    <source>
        <strain evidence="1">E3</strain>
    </source>
</reference>
<dbReference type="OMA" id="FTADITM"/>
<dbReference type="CDD" id="cd03443">
    <property type="entry name" value="PaaI_thioesterase"/>
    <property type="match status" value="1"/>
</dbReference>
<dbReference type="SUPFAM" id="SSF54637">
    <property type="entry name" value="Thioesterase/thiol ester dehydrase-isomerase"/>
    <property type="match status" value="1"/>
</dbReference>
<evidence type="ECO:0000313" key="2">
    <source>
        <dbReference type="EMBL" id="SPR01482.1"/>
    </source>
</evidence>
<protein>
    <recommendedName>
        <fullName evidence="5">Thioesterase domain-containing protein</fullName>
    </recommendedName>
</protein>
<dbReference type="OrthoDB" id="10255641at2759"/>